<evidence type="ECO:0008006" key="3">
    <source>
        <dbReference type="Google" id="ProtNLM"/>
    </source>
</evidence>
<dbReference type="GO" id="GO:0006302">
    <property type="term" value="P:double-strand break repair"/>
    <property type="evidence" value="ECO:0007669"/>
    <property type="project" value="TreeGrafter"/>
</dbReference>
<reference evidence="2" key="2">
    <citation type="submission" date="2010-04" db="EMBL/GenBank/DDBJ databases">
        <authorList>
            <person name="Buell R."/>
            <person name="Hamilton J."/>
            <person name="Hostetler J."/>
        </authorList>
    </citation>
    <scope>NUCLEOTIDE SEQUENCE [LARGE SCALE GENOMIC DNA]</scope>
    <source>
        <strain evidence="2">DAOM:BR144</strain>
    </source>
</reference>
<sequence>MAVADLDKYYRALDQSLIEYHSKKIEEINTIIRSLWQITYKGQDIDSIEIVSGPENGSAAAMKATQTFCLNCGILALDEPTTNLDTENKYGLAQAITDLLAARSAQQNFQLVCITHDEEFVQMLGRTQAMDNSTPEYYWRISREELGNNRFYSKIERHEWRDGI</sequence>
<dbReference type="InterPro" id="IPR027417">
    <property type="entry name" value="P-loop_NTPase"/>
</dbReference>
<dbReference type="EMBL" id="GL376634">
    <property type="status" value="NOT_ANNOTATED_CDS"/>
    <property type="molecule type" value="Genomic_DNA"/>
</dbReference>
<dbReference type="GO" id="GO:0051880">
    <property type="term" value="F:G-quadruplex DNA binding"/>
    <property type="evidence" value="ECO:0007669"/>
    <property type="project" value="TreeGrafter"/>
</dbReference>
<dbReference type="Proteomes" id="UP000019132">
    <property type="component" value="Unassembled WGS sequence"/>
</dbReference>
<dbReference type="SUPFAM" id="SSF52540">
    <property type="entry name" value="P-loop containing nucleoside triphosphate hydrolases"/>
    <property type="match status" value="1"/>
</dbReference>
<dbReference type="GO" id="GO:0070192">
    <property type="term" value="P:chromosome organization involved in meiotic cell cycle"/>
    <property type="evidence" value="ECO:0007669"/>
    <property type="project" value="TreeGrafter"/>
</dbReference>
<evidence type="ECO:0000313" key="2">
    <source>
        <dbReference type="Proteomes" id="UP000019132"/>
    </source>
</evidence>
<dbReference type="PANTHER" id="PTHR18867">
    <property type="entry name" value="RAD50"/>
    <property type="match status" value="1"/>
</dbReference>
<proteinExistence type="predicted"/>
<reference evidence="1" key="3">
    <citation type="submission" date="2015-02" db="UniProtKB">
        <authorList>
            <consortium name="EnsemblProtists"/>
        </authorList>
    </citation>
    <scope>IDENTIFICATION</scope>
    <source>
        <strain evidence="1">DAOM BR144</strain>
    </source>
</reference>
<dbReference type="GO" id="GO:0030870">
    <property type="term" value="C:Mre11 complex"/>
    <property type="evidence" value="ECO:0007669"/>
    <property type="project" value="TreeGrafter"/>
</dbReference>
<organism evidence="1 2">
    <name type="scientific">Globisporangium ultimum (strain ATCC 200006 / CBS 805.95 / DAOM BR144)</name>
    <name type="common">Pythium ultimum</name>
    <dbReference type="NCBI Taxonomy" id="431595"/>
    <lineage>
        <taxon>Eukaryota</taxon>
        <taxon>Sar</taxon>
        <taxon>Stramenopiles</taxon>
        <taxon>Oomycota</taxon>
        <taxon>Peronosporomycetes</taxon>
        <taxon>Pythiales</taxon>
        <taxon>Pythiaceae</taxon>
        <taxon>Globisporangium</taxon>
    </lineage>
</organism>
<dbReference type="PANTHER" id="PTHR18867:SF12">
    <property type="entry name" value="DNA REPAIR PROTEIN RAD50"/>
    <property type="match status" value="1"/>
</dbReference>
<keyword evidence="2" id="KW-1185">Reference proteome</keyword>
<accession>K3WA28</accession>
<dbReference type="Gene3D" id="3.40.50.300">
    <property type="entry name" value="P-loop containing nucleotide triphosphate hydrolases"/>
    <property type="match status" value="1"/>
</dbReference>
<dbReference type="AlphaFoldDB" id="K3WA28"/>
<dbReference type="HOGENOM" id="CLU_088089_0_0_1"/>
<dbReference type="EnsemblProtists" id="PYU1_T001819">
    <property type="protein sequence ID" value="PYU1_T001819"/>
    <property type="gene ID" value="PYU1_G001817"/>
</dbReference>
<dbReference type="GO" id="GO:0043047">
    <property type="term" value="F:single-stranded telomeric DNA binding"/>
    <property type="evidence" value="ECO:0007669"/>
    <property type="project" value="TreeGrafter"/>
</dbReference>
<dbReference type="GO" id="GO:0007004">
    <property type="term" value="P:telomere maintenance via telomerase"/>
    <property type="evidence" value="ECO:0007669"/>
    <property type="project" value="TreeGrafter"/>
</dbReference>
<dbReference type="GO" id="GO:0000722">
    <property type="term" value="P:telomere maintenance via recombination"/>
    <property type="evidence" value="ECO:0007669"/>
    <property type="project" value="TreeGrafter"/>
</dbReference>
<dbReference type="GO" id="GO:0003691">
    <property type="term" value="F:double-stranded telomeric DNA binding"/>
    <property type="evidence" value="ECO:0007669"/>
    <property type="project" value="TreeGrafter"/>
</dbReference>
<dbReference type="GO" id="GO:0000794">
    <property type="term" value="C:condensed nuclear chromosome"/>
    <property type="evidence" value="ECO:0007669"/>
    <property type="project" value="TreeGrafter"/>
</dbReference>
<evidence type="ECO:0000313" key="1">
    <source>
        <dbReference type="EnsemblProtists" id="PYU1_T001819"/>
    </source>
</evidence>
<reference evidence="2" key="1">
    <citation type="journal article" date="2010" name="Genome Biol.">
        <title>Genome sequence of the necrotrophic plant pathogen Pythium ultimum reveals original pathogenicity mechanisms and effector repertoire.</title>
        <authorList>
            <person name="Levesque C.A."/>
            <person name="Brouwer H."/>
            <person name="Cano L."/>
            <person name="Hamilton J.P."/>
            <person name="Holt C."/>
            <person name="Huitema E."/>
            <person name="Raffaele S."/>
            <person name="Robideau G.P."/>
            <person name="Thines M."/>
            <person name="Win J."/>
            <person name="Zerillo M.M."/>
            <person name="Beakes G.W."/>
            <person name="Boore J.L."/>
            <person name="Busam D."/>
            <person name="Dumas B."/>
            <person name="Ferriera S."/>
            <person name="Fuerstenberg S.I."/>
            <person name="Gachon C.M."/>
            <person name="Gaulin E."/>
            <person name="Govers F."/>
            <person name="Grenville-Briggs L."/>
            <person name="Horner N."/>
            <person name="Hostetler J."/>
            <person name="Jiang R.H."/>
            <person name="Johnson J."/>
            <person name="Krajaejun T."/>
            <person name="Lin H."/>
            <person name="Meijer H.J."/>
            <person name="Moore B."/>
            <person name="Morris P."/>
            <person name="Phuntmart V."/>
            <person name="Puiu D."/>
            <person name="Shetty J."/>
            <person name="Stajich J.E."/>
            <person name="Tripathy S."/>
            <person name="Wawra S."/>
            <person name="van West P."/>
            <person name="Whitty B.R."/>
            <person name="Coutinho P.M."/>
            <person name="Henrissat B."/>
            <person name="Martin F."/>
            <person name="Thomas P.D."/>
            <person name="Tyler B.M."/>
            <person name="De Vries R.P."/>
            <person name="Kamoun S."/>
            <person name="Yandell M."/>
            <person name="Tisserat N."/>
            <person name="Buell C.R."/>
        </authorList>
    </citation>
    <scope>NUCLEOTIDE SEQUENCE</scope>
    <source>
        <strain evidence="2">DAOM:BR144</strain>
    </source>
</reference>
<protein>
    <recommendedName>
        <fullName evidence="3">RecF/RecN/SMC N-terminal domain-containing protein</fullName>
    </recommendedName>
</protein>
<dbReference type="VEuPathDB" id="FungiDB:PYU1_G001817"/>
<name>K3WA28_GLOUD</name>